<reference evidence="2 3" key="1">
    <citation type="submission" date="2018-06" db="EMBL/GenBank/DDBJ databases">
        <title>Comparative genomics reveals the genomic features of Rhizophagus irregularis, R. cerebriforme, R. diaphanum and Gigaspora rosea, and their symbiotic lifestyle signature.</title>
        <authorList>
            <person name="Morin E."/>
            <person name="San Clemente H."/>
            <person name="Chen E.C.H."/>
            <person name="De La Providencia I."/>
            <person name="Hainaut M."/>
            <person name="Kuo A."/>
            <person name="Kohler A."/>
            <person name="Murat C."/>
            <person name="Tang N."/>
            <person name="Roy S."/>
            <person name="Loubradou J."/>
            <person name="Henrissat B."/>
            <person name="Grigoriev I.V."/>
            <person name="Corradi N."/>
            <person name="Roux C."/>
            <person name="Martin F.M."/>
        </authorList>
    </citation>
    <scope>NUCLEOTIDE SEQUENCE [LARGE SCALE GENOMIC DNA]</scope>
    <source>
        <strain evidence="2 3">DAOM 194757</strain>
    </source>
</reference>
<proteinExistence type="predicted"/>
<dbReference type="InterPro" id="IPR001245">
    <property type="entry name" value="Ser-Thr/Tyr_kinase_cat_dom"/>
</dbReference>
<dbReference type="EMBL" id="QKWP01001907">
    <property type="protein sequence ID" value="RIB05865.1"/>
    <property type="molecule type" value="Genomic_DNA"/>
</dbReference>
<dbReference type="GO" id="GO:0005524">
    <property type="term" value="F:ATP binding"/>
    <property type="evidence" value="ECO:0007669"/>
    <property type="project" value="InterPro"/>
</dbReference>
<evidence type="ECO:0000259" key="1">
    <source>
        <dbReference type="PROSITE" id="PS50011"/>
    </source>
</evidence>
<protein>
    <recommendedName>
        <fullName evidence="1">Protein kinase domain-containing protein</fullName>
    </recommendedName>
</protein>
<accession>A0A397U6J3</accession>
<dbReference type="InterPro" id="IPR000719">
    <property type="entry name" value="Prot_kinase_dom"/>
</dbReference>
<sequence length="193" mass="22281">MCEHCKRYNTYPAWCQLCDPPKMTQEITSGDKNIGDCIKKFQLKATAFEKVIEWTPFDRLKNIKIIGEGGFGTVYLATWLDGKRTVEGDNSVGYVRFRSKSCEVALKTLPGSQTSTSSFLTEFQNHMQCRLEGSELEVYGLTQNTENGQYMMVYQYANRGNLHDFLTKYFRELVWQKKIKTTCGHFLRFVSNS</sequence>
<gene>
    <name evidence="2" type="ORF">C2G38_562682</name>
</gene>
<dbReference type="AlphaFoldDB" id="A0A397U6J3"/>
<evidence type="ECO:0000313" key="2">
    <source>
        <dbReference type="EMBL" id="RIB05865.1"/>
    </source>
</evidence>
<dbReference type="GO" id="GO:0004672">
    <property type="term" value="F:protein kinase activity"/>
    <property type="evidence" value="ECO:0007669"/>
    <property type="project" value="InterPro"/>
</dbReference>
<dbReference type="SUPFAM" id="SSF56112">
    <property type="entry name" value="Protein kinase-like (PK-like)"/>
    <property type="match status" value="1"/>
</dbReference>
<feature type="domain" description="Protein kinase" evidence="1">
    <location>
        <begin position="60"/>
        <end position="193"/>
    </location>
</feature>
<evidence type="ECO:0000313" key="3">
    <source>
        <dbReference type="Proteomes" id="UP000266673"/>
    </source>
</evidence>
<keyword evidence="3" id="KW-1185">Reference proteome</keyword>
<dbReference type="OrthoDB" id="2325354at2759"/>
<dbReference type="Pfam" id="PF07714">
    <property type="entry name" value="PK_Tyr_Ser-Thr"/>
    <property type="match status" value="1"/>
</dbReference>
<dbReference type="PROSITE" id="PS50011">
    <property type="entry name" value="PROTEIN_KINASE_DOM"/>
    <property type="match status" value="1"/>
</dbReference>
<organism evidence="2 3">
    <name type="scientific">Gigaspora rosea</name>
    <dbReference type="NCBI Taxonomy" id="44941"/>
    <lineage>
        <taxon>Eukaryota</taxon>
        <taxon>Fungi</taxon>
        <taxon>Fungi incertae sedis</taxon>
        <taxon>Mucoromycota</taxon>
        <taxon>Glomeromycotina</taxon>
        <taxon>Glomeromycetes</taxon>
        <taxon>Diversisporales</taxon>
        <taxon>Gigasporaceae</taxon>
        <taxon>Gigaspora</taxon>
    </lineage>
</organism>
<name>A0A397U6J3_9GLOM</name>
<dbReference type="Gene3D" id="1.10.510.10">
    <property type="entry name" value="Transferase(Phosphotransferase) domain 1"/>
    <property type="match status" value="1"/>
</dbReference>
<comment type="caution">
    <text evidence="2">The sequence shown here is derived from an EMBL/GenBank/DDBJ whole genome shotgun (WGS) entry which is preliminary data.</text>
</comment>
<dbReference type="Proteomes" id="UP000266673">
    <property type="component" value="Unassembled WGS sequence"/>
</dbReference>
<dbReference type="InterPro" id="IPR011009">
    <property type="entry name" value="Kinase-like_dom_sf"/>
</dbReference>